<evidence type="ECO:0000313" key="1">
    <source>
        <dbReference type="EMBL" id="KAF5814893.1"/>
    </source>
</evidence>
<evidence type="ECO:0000313" key="2">
    <source>
        <dbReference type="EMBL" id="OTG18016.1"/>
    </source>
</evidence>
<organism evidence="2 3">
    <name type="scientific">Helianthus annuus</name>
    <name type="common">Common sunflower</name>
    <dbReference type="NCBI Taxonomy" id="4232"/>
    <lineage>
        <taxon>Eukaryota</taxon>
        <taxon>Viridiplantae</taxon>
        <taxon>Streptophyta</taxon>
        <taxon>Embryophyta</taxon>
        <taxon>Tracheophyta</taxon>
        <taxon>Spermatophyta</taxon>
        <taxon>Magnoliopsida</taxon>
        <taxon>eudicotyledons</taxon>
        <taxon>Gunneridae</taxon>
        <taxon>Pentapetalae</taxon>
        <taxon>asterids</taxon>
        <taxon>campanulids</taxon>
        <taxon>Asterales</taxon>
        <taxon>Asteraceae</taxon>
        <taxon>Asteroideae</taxon>
        <taxon>Heliantheae alliance</taxon>
        <taxon>Heliantheae</taxon>
        <taxon>Helianthus</taxon>
    </lineage>
</organism>
<reference evidence="1 3" key="1">
    <citation type="journal article" date="2017" name="Nature">
        <title>The sunflower genome provides insights into oil metabolism, flowering and Asterid evolution.</title>
        <authorList>
            <person name="Badouin H."/>
            <person name="Gouzy J."/>
            <person name="Grassa C.J."/>
            <person name="Murat F."/>
            <person name="Staton S.E."/>
            <person name="Cottret L."/>
            <person name="Lelandais-Briere C."/>
            <person name="Owens G.L."/>
            <person name="Carrere S."/>
            <person name="Mayjonade B."/>
            <person name="Legrand L."/>
            <person name="Gill N."/>
            <person name="Kane N.C."/>
            <person name="Bowers J.E."/>
            <person name="Hubner S."/>
            <person name="Bellec A."/>
            <person name="Berard A."/>
            <person name="Berges H."/>
            <person name="Blanchet N."/>
            <person name="Boniface M.C."/>
            <person name="Brunel D."/>
            <person name="Catrice O."/>
            <person name="Chaidir N."/>
            <person name="Claudel C."/>
            <person name="Donnadieu C."/>
            <person name="Faraut T."/>
            <person name="Fievet G."/>
            <person name="Helmstetter N."/>
            <person name="King M."/>
            <person name="Knapp S.J."/>
            <person name="Lai Z."/>
            <person name="Le Paslier M.C."/>
            <person name="Lippi Y."/>
            <person name="Lorenzon L."/>
            <person name="Mandel J.R."/>
            <person name="Marage G."/>
            <person name="Marchand G."/>
            <person name="Marquand E."/>
            <person name="Bret-Mestries E."/>
            <person name="Morien E."/>
            <person name="Nambeesan S."/>
            <person name="Nguyen T."/>
            <person name="Pegot-Espagnet P."/>
            <person name="Pouilly N."/>
            <person name="Raftis F."/>
            <person name="Sallet E."/>
            <person name="Schiex T."/>
            <person name="Thomas J."/>
            <person name="Vandecasteele C."/>
            <person name="Vares D."/>
            <person name="Vear F."/>
            <person name="Vautrin S."/>
            <person name="Crespi M."/>
            <person name="Mangin B."/>
            <person name="Burke J.M."/>
            <person name="Salse J."/>
            <person name="Munos S."/>
            <person name="Vincourt P."/>
            <person name="Rieseberg L.H."/>
            <person name="Langlade N.B."/>
        </authorList>
    </citation>
    <scope>NUCLEOTIDE SEQUENCE [LARGE SCALE GENOMIC DNA]</scope>
    <source>
        <strain evidence="3">cv. SF193</strain>
        <tissue evidence="1">Leaves</tissue>
    </source>
</reference>
<dbReference type="InParanoid" id="A0A251U585"/>
<accession>A0A251U585</accession>
<dbReference type="Gramene" id="mRNA:HanXRQr2_Chr03g0116261">
    <property type="protein sequence ID" value="mRNA:HanXRQr2_Chr03g0116261"/>
    <property type="gene ID" value="HanXRQr2_Chr03g0116261"/>
</dbReference>
<reference evidence="1" key="3">
    <citation type="submission" date="2020-06" db="EMBL/GenBank/DDBJ databases">
        <title>Helianthus annuus Genome sequencing and assembly Release 2.</title>
        <authorList>
            <person name="Gouzy J."/>
            <person name="Langlade N."/>
            <person name="Munos S."/>
        </authorList>
    </citation>
    <scope>NUCLEOTIDE SEQUENCE</scope>
    <source>
        <tissue evidence="1">Leaves</tissue>
    </source>
</reference>
<dbReference type="AlphaFoldDB" id="A0A251U585"/>
<name>A0A251U585_HELAN</name>
<gene>
    <name evidence="2" type="ORF">HannXRQ_Chr08g0218481</name>
    <name evidence="1" type="ORF">HanXRQr2_Chr03g0116261</name>
</gene>
<proteinExistence type="predicted"/>
<dbReference type="Proteomes" id="UP000215914">
    <property type="component" value="Chromosome 8"/>
</dbReference>
<dbReference type="EMBL" id="CM007897">
    <property type="protein sequence ID" value="OTG18016.1"/>
    <property type="molecule type" value="Genomic_DNA"/>
</dbReference>
<keyword evidence="3" id="KW-1185">Reference proteome</keyword>
<protein>
    <submittedName>
        <fullName evidence="2">Uncharacterized protein</fullName>
    </submittedName>
</protein>
<sequence length="67" mass="7327">MLKICNFEVCIADFNSLETGGVFVLVRQSQKAGATARVSISALGPMFFTIEIHSIWGYTSSSYRGGY</sequence>
<dbReference type="EMBL" id="MNCJ02000318">
    <property type="protein sequence ID" value="KAF5814893.1"/>
    <property type="molecule type" value="Genomic_DNA"/>
</dbReference>
<evidence type="ECO:0000313" key="3">
    <source>
        <dbReference type="Proteomes" id="UP000215914"/>
    </source>
</evidence>
<reference evidence="2" key="2">
    <citation type="submission" date="2017-02" db="EMBL/GenBank/DDBJ databases">
        <title>Sunflower complete genome.</title>
        <authorList>
            <person name="Langlade N."/>
            <person name="Munos S."/>
        </authorList>
    </citation>
    <scope>NUCLEOTIDE SEQUENCE [LARGE SCALE GENOMIC DNA]</scope>
    <source>
        <tissue evidence="2">Leaves</tissue>
    </source>
</reference>